<dbReference type="EMBL" id="PFAM01000013">
    <property type="protein sequence ID" value="PIT96130.1"/>
    <property type="molecule type" value="Genomic_DNA"/>
</dbReference>
<evidence type="ECO:0000256" key="1">
    <source>
        <dbReference type="ARBA" id="ARBA00001936"/>
    </source>
</evidence>
<protein>
    <submittedName>
        <fullName evidence="10">NAD-dependent malic enzyme</fullName>
    </submittedName>
</protein>
<dbReference type="Pfam" id="PF03949">
    <property type="entry name" value="Malic_M"/>
    <property type="match status" value="1"/>
</dbReference>
<evidence type="ECO:0000313" key="11">
    <source>
        <dbReference type="Proteomes" id="UP000228533"/>
    </source>
</evidence>
<keyword evidence="4" id="KW-0560">Oxidoreductase</keyword>
<dbReference type="Proteomes" id="UP000228533">
    <property type="component" value="Unassembled WGS sequence"/>
</dbReference>
<accession>A0A2M6WTM5</accession>
<gene>
    <name evidence="10" type="ORF">COT94_02640</name>
</gene>
<evidence type="ECO:0000259" key="9">
    <source>
        <dbReference type="SMART" id="SM01274"/>
    </source>
</evidence>
<dbReference type="InterPro" id="IPR046346">
    <property type="entry name" value="Aminoacid_DH-like_N_sf"/>
</dbReference>
<dbReference type="FunFam" id="3.40.50.10380:FF:000003">
    <property type="entry name" value="NADP-dependent malic enzyme"/>
    <property type="match status" value="1"/>
</dbReference>
<feature type="active site" description="Proton acceptor" evidence="5">
    <location>
        <position position="92"/>
    </location>
</feature>
<feature type="binding site" evidence="7">
    <location>
        <position position="135"/>
    </location>
    <ligand>
        <name>a divalent metal cation</name>
        <dbReference type="ChEBI" id="CHEBI:60240"/>
    </ligand>
</feature>
<name>A0A2M6WTM5_9BACT</name>
<dbReference type="InterPro" id="IPR045213">
    <property type="entry name" value="Malic_NAD-bd_bact_type"/>
</dbReference>
<dbReference type="InterPro" id="IPR012302">
    <property type="entry name" value="Malic_NAD-bd"/>
</dbReference>
<dbReference type="PANTHER" id="PTHR43237">
    <property type="entry name" value="NADP-DEPENDENT MALIC ENZYME"/>
    <property type="match status" value="1"/>
</dbReference>
<dbReference type="SUPFAM" id="SSF51735">
    <property type="entry name" value="NAD(P)-binding Rossmann-fold domains"/>
    <property type="match status" value="1"/>
</dbReference>
<dbReference type="InterPro" id="IPR001891">
    <property type="entry name" value="Malic_OxRdtase"/>
</dbReference>
<evidence type="ECO:0000313" key="10">
    <source>
        <dbReference type="EMBL" id="PIT96130.1"/>
    </source>
</evidence>
<dbReference type="CDD" id="cd05311">
    <property type="entry name" value="NAD_bind_2_malic_enz"/>
    <property type="match status" value="1"/>
</dbReference>
<proteinExistence type="inferred from homology"/>
<dbReference type="GO" id="GO:0004470">
    <property type="term" value="F:malic enzyme activity"/>
    <property type="evidence" value="ECO:0007669"/>
    <property type="project" value="InterPro"/>
</dbReference>
<dbReference type="InterPro" id="IPR051674">
    <property type="entry name" value="Malate_Decarboxylase"/>
</dbReference>
<feature type="binding site" evidence="7">
    <location>
        <position position="160"/>
    </location>
    <ligand>
        <name>a divalent metal cation</name>
        <dbReference type="ChEBI" id="CHEBI:60240"/>
    </ligand>
</feature>
<dbReference type="InterPro" id="IPR037062">
    <property type="entry name" value="Malic_N_dom_sf"/>
</dbReference>
<evidence type="ECO:0000256" key="3">
    <source>
        <dbReference type="ARBA" id="ARBA00022723"/>
    </source>
</evidence>
<dbReference type="GO" id="GO:0016616">
    <property type="term" value="F:oxidoreductase activity, acting on the CH-OH group of donors, NAD or NADP as acceptor"/>
    <property type="evidence" value="ECO:0007669"/>
    <property type="project" value="InterPro"/>
</dbReference>
<comment type="cofactor">
    <cofactor evidence="1">
        <name>Mn(2+)</name>
        <dbReference type="ChEBI" id="CHEBI:29035"/>
    </cofactor>
</comment>
<feature type="binding site" evidence="7">
    <location>
        <position position="134"/>
    </location>
    <ligand>
        <name>a divalent metal cation</name>
        <dbReference type="ChEBI" id="CHEBI:60240"/>
    </ligand>
</feature>
<comment type="similarity">
    <text evidence="2">Belongs to the malic enzymes family.</text>
</comment>
<dbReference type="SUPFAM" id="SSF53223">
    <property type="entry name" value="Aminoacid dehydrogenase-like, N-terminal domain"/>
    <property type="match status" value="1"/>
</dbReference>
<dbReference type="PROSITE" id="PS00331">
    <property type="entry name" value="MALIC_ENZYMES"/>
    <property type="match status" value="1"/>
</dbReference>
<dbReference type="PANTHER" id="PTHR43237:SF4">
    <property type="entry name" value="NADP-DEPENDENT MALIC ENZYME"/>
    <property type="match status" value="1"/>
</dbReference>
<dbReference type="GO" id="GO:0051287">
    <property type="term" value="F:NAD binding"/>
    <property type="evidence" value="ECO:0007669"/>
    <property type="project" value="InterPro"/>
</dbReference>
<dbReference type="InterPro" id="IPR015884">
    <property type="entry name" value="Malic_enzyme_CS"/>
</dbReference>
<evidence type="ECO:0000259" key="8">
    <source>
        <dbReference type="SMART" id="SM00919"/>
    </source>
</evidence>
<dbReference type="AlphaFoldDB" id="A0A2M6WTM5"/>
<dbReference type="Pfam" id="PF00390">
    <property type="entry name" value="malic"/>
    <property type="match status" value="1"/>
</dbReference>
<evidence type="ECO:0000256" key="2">
    <source>
        <dbReference type="ARBA" id="ARBA00008785"/>
    </source>
</evidence>
<evidence type="ECO:0000256" key="7">
    <source>
        <dbReference type="PIRSR" id="PIRSR000106-3"/>
    </source>
</evidence>
<dbReference type="InterPro" id="IPR012301">
    <property type="entry name" value="Malic_N_dom"/>
</dbReference>
<dbReference type="Gene3D" id="3.40.50.720">
    <property type="entry name" value="NAD(P)-binding Rossmann-like Domain"/>
    <property type="match status" value="1"/>
</dbReference>
<dbReference type="GO" id="GO:0046872">
    <property type="term" value="F:metal ion binding"/>
    <property type="evidence" value="ECO:0007669"/>
    <property type="project" value="UniProtKB-KW"/>
</dbReference>
<comment type="caution">
    <text evidence="10">The sequence shown here is derived from an EMBL/GenBank/DDBJ whole genome shotgun (WGS) entry which is preliminary data.</text>
</comment>
<reference evidence="11" key="1">
    <citation type="submission" date="2017-09" db="EMBL/GenBank/DDBJ databases">
        <title>Depth-based differentiation of microbial function through sediment-hosted aquifers and enrichment of novel symbionts in the deep terrestrial subsurface.</title>
        <authorList>
            <person name="Probst A.J."/>
            <person name="Ladd B."/>
            <person name="Jarett J.K."/>
            <person name="Geller-Mcgrath D.E."/>
            <person name="Sieber C.M.K."/>
            <person name="Emerson J.B."/>
            <person name="Anantharaman K."/>
            <person name="Thomas B.C."/>
            <person name="Malmstrom R."/>
            <person name="Stieglmeier M."/>
            <person name="Klingl A."/>
            <person name="Woyke T."/>
            <person name="Ryan C.M."/>
            <person name="Banfield J.F."/>
        </authorList>
    </citation>
    <scope>NUCLEOTIDE SEQUENCE [LARGE SCALE GENOMIC DNA]</scope>
</reference>
<feature type="domain" description="Malic enzyme NAD-binding" evidence="8">
    <location>
        <begin position="161"/>
        <end position="377"/>
    </location>
</feature>
<evidence type="ECO:0000256" key="5">
    <source>
        <dbReference type="PIRSR" id="PIRSR000106-1"/>
    </source>
</evidence>
<dbReference type="Gene3D" id="3.40.50.10380">
    <property type="entry name" value="Malic enzyme, N-terminal domain"/>
    <property type="match status" value="1"/>
</dbReference>
<dbReference type="PIRSF" id="PIRSF000106">
    <property type="entry name" value="ME"/>
    <property type="match status" value="1"/>
</dbReference>
<sequence>MTDVYQDSLLLHQVNRGKFEIKSKVRLNDKNDLSLAYTPGVAEICRVIAADKNRALDLTLKGNTVAVISDGSAILGLGNLGPEAAIPVMEGKCLLFKEFAGVDALPICLNTQDTEEIIKTVKNIAPVFGGINLEDISAPRCFEIEARLKAELDIPVMHDDQHGTATVVLAALINALKLVELNKSTAKLVVNGAGAAGNAVTDLLIVYGFKNIIVCDRTGAVYEGRPDLNESKQKLAKQTNPNKISGGLAEVIVNADIFIGVSAPGALTGEMIKAMSAKPIIFALANPTPEIMPELAKEAGAFIVASGRSDYPNQINNVLAFPGIFRGALDNRVKQITDEMLIRAAENLADLVINPTPEEILPDAFNKKVAKTVAAAIYE</sequence>
<evidence type="ECO:0000256" key="4">
    <source>
        <dbReference type="ARBA" id="ARBA00023002"/>
    </source>
</evidence>
<organism evidence="10 11">
    <name type="scientific">Candidatus Falkowbacteria bacterium CG10_big_fil_rev_8_21_14_0_10_37_14</name>
    <dbReference type="NCBI Taxonomy" id="1974561"/>
    <lineage>
        <taxon>Bacteria</taxon>
        <taxon>Candidatus Falkowiibacteriota</taxon>
    </lineage>
</organism>
<feature type="domain" description="Malic enzyme N-terminal" evidence="9">
    <location>
        <begin position="16"/>
        <end position="149"/>
    </location>
</feature>
<comment type="cofactor">
    <cofactor evidence="7">
        <name>Mg(2+)</name>
        <dbReference type="ChEBI" id="CHEBI:18420"/>
    </cofactor>
    <cofactor evidence="7">
        <name>Mn(2+)</name>
        <dbReference type="ChEBI" id="CHEBI:29035"/>
    </cofactor>
    <text evidence="7">Divalent metal cations. Prefers magnesium or manganese.</text>
</comment>
<dbReference type="InterPro" id="IPR036291">
    <property type="entry name" value="NAD(P)-bd_dom_sf"/>
</dbReference>
<dbReference type="SMART" id="SM01274">
    <property type="entry name" value="malic"/>
    <property type="match status" value="1"/>
</dbReference>
<dbReference type="SMART" id="SM00919">
    <property type="entry name" value="Malic_M"/>
    <property type="match status" value="1"/>
</dbReference>
<feature type="binding site" evidence="6">
    <location>
        <position position="316"/>
    </location>
    <ligand>
        <name>(S)-malate</name>
        <dbReference type="ChEBI" id="CHEBI:15589"/>
    </ligand>
</feature>
<evidence type="ECO:0000256" key="6">
    <source>
        <dbReference type="PIRSR" id="PIRSR000106-2"/>
    </source>
</evidence>
<keyword evidence="3 7" id="KW-0479">Metal-binding</keyword>
<feature type="active site" description="Proton donor" evidence="5">
    <location>
        <position position="37"/>
    </location>
</feature>
<feature type="binding site" evidence="6">
    <location>
        <position position="286"/>
    </location>
    <ligand>
        <name>(S)-malate</name>
        <dbReference type="ChEBI" id="CHEBI:15589"/>
    </ligand>
</feature>